<evidence type="ECO:0000313" key="2">
    <source>
        <dbReference type="EMBL" id="PWY69127.1"/>
    </source>
</evidence>
<accession>A0A317V810</accession>
<keyword evidence="3" id="KW-1185">Reference proteome</keyword>
<gene>
    <name evidence="2" type="ORF">BO70DRAFT_150224</name>
</gene>
<keyword evidence="1" id="KW-0732">Signal</keyword>
<sequence>MKLTALFSGAIVAILCNSAVAIPAAAPNGLAAREDDMYCDGCGNIKREPEPVVEIKREDDMYCDGCGNIKREPEPVVEIKREEDTDCGAAC</sequence>
<feature type="chain" id="PRO_5016388430" evidence="1">
    <location>
        <begin position="22"/>
        <end position="91"/>
    </location>
</feature>
<feature type="signal peptide" evidence="1">
    <location>
        <begin position="1"/>
        <end position="21"/>
    </location>
</feature>
<protein>
    <submittedName>
        <fullName evidence="2">Uncharacterized protein</fullName>
    </submittedName>
</protein>
<dbReference type="Proteomes" id="UP000247233">
    <property type="component" value="Unassembled WGS sequence"/>
</dbReference>
<dbReference type="VEuPathDB" id="FungiDB:BO70DRAFT_150224"/>
<comment type="caution">
    <text evidence="2">The sequence shown here is derived from an EMBL/GenBank/DDBJ whole genome shotgun (WGS) entry which is preliminary data.</text>
</comment>
<proteinExistence type="predicted"/>
<dbReference type="RefSeq" id="XP_025395483.1">
    <property type="nucleotide sequence ID" value="XM_025538197.1"/>
</dbReference>
<evidence type="ECO:0000256" key="1">
    <source>
        <dbReference type="SAM" id="SignalP"/>
    </source>
</evidence>
<name>A0A317V810_9EURO</name>
<dbReference type="GeneID" id="37060434"/>
<evidence type="ECO:0000313" key="3">
    <source>
        <dbReference type="Proteomes" id="UP000247233"/>
    </source>
</evidence>
<organism evidence="2 3">
    <name type="scientific">Aspergillus heteromorphus CBS 117.55</name>
    <dbReference type="NCBI Taxonomy" id="1448321"/>
    <lineage>
        <taxon>Eukaryota</taxon>
        <taxon>Fungi</taxon>
        <taxon>Dikarya</taxon>
        <taxon>Ascomycota</taxon>
        <taxon>Pezizomycotina</taxon>
        <taxon>Eurotiomycetes</taxon>
        <taxon>Eurotiomycetidae</taxon>
        <taxon>Eurotiales</taxon>
        <taxon>Aspergillaceae</taxon>
        <taxon>Aspergillus</taxon>
        <taxon>Aspergillus subgen. Circumdati</taxon>
    </lineage>
</organism>
<dbReference type="OrthoDB" id="10390110at2759"/>
<reference evidence="2 3" key="1">
    <citation type="submission" date="2016-12" db="EMBL/GenBank/DDBJ databases">
        <title>The genomes of Aspergillus section Nigri reveals drivers in fungal speciation.</title>
        <authorList>
            <consortium name="DOE Joint Genome Institute"/>
            <person name="Vesth T.C."/>
            <person name="Nybo J."/>
            <person name="Theobald S."/>
            <person name="Brandl J."/>
            <person name="Frisvad J.C."/>
            <person name="Nielsen K.F."/>
            <person name="Lyhne E.K."/>
            <person name="Kogle M.E."/>
            <person name="Kuo A."/>
            <person name="Riley R."/>
            <person name="Clum A."/>
            <person name="Nolan M."/>
            <person name="Lipzen A."/>
            <person name="Salamov A."/>
            <person name="Henrissat B."/>
            <person name="Wiebenga A."/>
            <person name="De Vries R.P."/>
            <person name="Grigoriev I.V."/>
            <person name="Mortensen U.H."/>
            <person name="Andersen M.R."/>
            <person name="Baker S.E."/>
        </authorList>
    </citation>
    <scope>NUCLEOTIDE SEQUENCE [LARGE SCALE GENOMIC DNA]</scope>
    <source>
        <strain evidence="2 3">CBS 117.55</strain>
    </source>
</reference>
<dbReference type="EMBL" id="MSFL01000034">
    <property type="protein sequence ID" value="PWY69127.1"/>
    <property type="molecule type" value="Genomic_DNA"/>
</dbReference>
<dbReference type="AlphaFoldDB" id="A0A317V810"/>